<feature type="region of interest" description="Disordered" evidence="1">
    <location>
        <begin position="63"/>
        <end position="97"/>
    </location>
</feature>
<dbReference type="Proteomes" id="UP000027730">
    <property type="component" value="Unassembled WGS sequence"/>
</dbReference>
<organism evidence="2 3">
    <name type="scientific">Aureobasidium namibiae CBS 147.97</name>
    <dbReference type="NCBI Taxonomy" id="1043004"/>
    <lineage>
        <taxon>Eukaryota</taxon>
        <taxon>Fungi</taxon>
        <taxon>Dikarya</taxon>
        <taxon>Ascomycota</taxon>
        <taxon>Pezizomycotina</taxon>
        <taxon>Dothideomycetes</taxon>
        <taxon>Dothideomycetidae</taxon>
        <taxon>Dothideales</taxon>
        <taxon>Saccotheciaceae</taxon>
        <taxon>Aureobasidium</taxon>
    </lineage>
</organism>
<reference evidence="2 3" key="1">
    <citation type="journal article" date="2014" name="BMC Genomics">
        <title>Genome sequencing of four Aureobasidium pullulans varieties: biotechnological potential, stress tolerance, and description of new species.</title>
        <authorList>
            <person name="Gostin Ar C."/>
            <person name="Ohm R.A."/>
            <person name="Kogej T."/>
            <person name="Sonjak S."/>
            <person name="Turk M."/>
            <person name="Zajc J."/>
            <person name="Zalar P."/>
            <person name="Grube M."/>
            <person name="Sun H."/>
            <person name="Han J."/>
            <person name="Sharma A."/>
            <person name="Chiniquy J."/>
            <person name="Ngan C.Y."/>
            <person name="Lipzen A."/>
            <person name="Barry K."/>
            <person name="Grigoriev I.V."/>
            <person name="Gunde-Cimerman N."/>
        </authorList>
    </citation>
    <scope>NUCLEOTIDE SEQUENCE [LARGE SCALE GENOMIC DNA]</scope>
    <source>
        <strain evidence="2 3">CBS 147.97</strain>
    </source>
</reference>
<gene>
    <name evidence="2" type="ORF">M436DRAFT_60185</name>
</gene>
<dbReference type="HOGENOM" id="CLU_1061660_0_0_1"/>
<dbReference type="RefSeq" id="XP_013432168.1">
    <property type="nucleotide sequence ID" value="XM_013576714.1"/>
</dbReference>
<keyword evidence="3" id="KW-1185">Reference proteome</keyword>
<name>A0A074WYL8_9PEZI</name>
<evidence type="ECO:0000313" key="3">
    <source>
        <dbReference type="Proteomes" id="UP000027730"/>
    </source>
</evidence>
<accession>A0A074WYL8</accession>
<dbReference type="AlphaFoldDB" id="A0A074WYL8"/>
<evidence type="ECO:0000256" key="1">
    <source>
        <dbReference type="SAM" id="MobiDB-lite"/>
    </source>
</evidence>
<evidence type="ECO:0000313" key="2">
    <source>
        <dbReference type="EMBL" id="KEQ78278.1"/>
    </source>
</evidence>
<dbReference type="EMBL" id="KL584702">
    <property type="protein sequence ID" value="KEQ78278.1"/>
    <property type="molecule type" value="Genomic_DNA"/>
</dbReference>
<proteinExistence type="predicted"/>
<dbReference type="GeneID" id="25412945"/>
<protein>
    <submittedName>
        <fullName evidence="2">Uncharacterized protein</fullName>
    </submittedName>
</protein>
<sequence>MTKHTPYLHSEEDEKHFWHVDDVDVKRQSVMVSHAQTVETKASSVMVKIVAILVELLTDDGKDKDSPGGYLERGHPARMGRGSSLATRRPPVDQALNTSSYQNWYTPRFRGLDVSHAERSESRGAHADLAYARSAATTLAPASSSVVATLSKKSFITASRATDLRPDTAPMTPQDFQAVLPRPDEQLWRHTTDAYQEVSGPSNMRKRSFGAMTTTQEHHHQRATRQYGYDFPSGNHEAVPSGQDESSPESDGDTSDHIRIAF</sequence>
<feature type="region of interest" description="Disordered" evidence="1">
    <location>
        <begin position="210"/>
        <end position="262"/>
    </location>
</feature>